<dbReference type="Gene3D" id="1.10.1660.10">
    <property type="match status" value="1"/>
</dbReference>
<dbReference type="SMART" id="SM00422">
    <property type="entry name" value="HTH_MERR"/>
    <property type="match status" value="1"/>
</dbReference>
<protein>
    <submittedName>
        <fullName evidence="3">MerR family transcriptional regulator</fullName>
    </submittedName>
</protein>
<dbReference type="KEGG" id="stim:H1B31_07965"/>
<reference evidence="3 4" key="1">
    <citation type="submission" date="2020-07" db="EMBL/GenBank/DDBJ databases">
        <title>Complete genome and description of Selenomonas timonensis sp. nov., a new bacterium isolated from a gingivitis subject.</title>
        <authorList>
            <person name="Antezack A."/>
        </authorList>
    </citation>
    <scope>NUCLEOTIDE SEQUENCE [LARGE SCALE GENOMIC DNA]</scope>
    <source>
        <strain evidence="3 4">Marseille-Q3039</strain>
    </source>
</reference>
<dbReference type="CDD" id="cd01109">
    <property type="entry name" value="HTH_YyaN"/>
    <property type="match status" value="1"/>
</dbReference>
<dbReference type="Pfam" id="PF13411">
    <property type="entry name" value="MerR_1"/>
    <property type="match status" value="1"/>
</dbReference>
<dbReference type="InterPro" id="IPR009061">
    <property type="entry name" value="DNA-bd_dom_put_sf"/>
</dbReference>
<keyword evidence="4" id="KW-1185">Reference proteome</keyword>
<dbReference type="GO" id="GO:0003677">
    <property type="term" value="F:DNA binding"/>
    <property type="evidence" value="ECO:0007669"/>
    <property type="project" value="UniProtKB-KW"/>
</dbReference>
<dbReference type="AlphaFoldDB" id="A0A7G7VI67"/>
<proteinExistence type="predicted"/>
<dbReference type="EMBL" id="CP060204">
    <property type="protein sequence ID" value="QNH53810.1"/>
    <property type="molecule type" value="Genomic_DNA"/>
</dbReference>
<dbReference type="PANTHER" id="PTHR30204">
    <property type="entry name" value="REDOX-CYCLING DRUG-SENSING TRANSCRIPTIONAL ACTIVATOR SOXR"/>
    <property type="match status" value="1"/>
</dbReference>
<evidence type="ECO:0000256" key="1">
    <source>
        <dbReference type="ARBA" id="ARBA00023125"/>
    </source>
</evidence>
<dbReference type="PANTHER" id="PTHR30204:SF83">
    <property type="entry name" value="TRANSCRIPTIONAL REGULATOR, MERR FAMILY"/>
    <property type="match status" value="1"/>
</dbReference>
<keyword evidence="1" id="KW-0238">DNA-binding</keyword>
<feature type="domain" description="HTH merR-type" evidence="2">
    <location>
        <begin position="1"/>
        <end position="70"/>
    </location>
</feature>
<dbReference type="RefSeq" id="WP_185979923.1">
    <property type="nucleotide sequence ID" value="NZ_CP060204.1"/>
</dbReference>
<dbReference type="Proteomes" id="UP000515480">
    <property type="component" value="Chromosome"/>
</dbReference>
<dbReference type="GO" id="GO:0003700">
    <property type="term" value="F:DNA-binding transcription factor activity"/>
    <property type="evidence" value="ECO:0007669"/>
    <property type="project" value="InterPro"/>
</dbReference>
<dbReference type="SUPFAM" id="SSF46955">
    <property type="entry name" value="Putative DNA-binding domain"/>
    <property type="match status" value="1"/>
</dbReference>
<organism evidence="3 4">
    <name type="scientific">Selenomonas timonae</name>
    <dbReference type="NCBI Taxonomy" id="2754044"/>
    <lineage>
        <taxon>Bacteria</taxon>
        <taxon>Bacillati</taxon>
        <taxon>Bacillota</taxon>
        <taxon>Negativicutes</taxon>
        <taxon>Selenomonadales</taxon>
        <taxon>Selenomonadaceae</taxon>
        <taxon>Selenomonas</taxon>
    </lineage>
</organism>
<evidence type="ECO:0000313" key="3">
    <source>
        <dbReference type="EMBL" id="QNH53810.1"/>
    </source>
</evidence>
<gene>
    <name evidence="3" type="ORF">H1B31_07965</name>
</gene>
<sequence length="144" mass="16105">MYTMKGACEATGMSYETLKFYCNQGLLPNVKRDAHNHRIFDNHDIGWLKSLTCLRNCGMSLAEMKEYLALCLGGVPTIPERKEILAGKRAELVDRLTAVQASIDYIDWKQGFYDDVLAGRTPYISNLLPNEADAESAEESSLHG</sequence>
<name>A0A7G7VI67_9FIRM</name>
<evidence type="ECO:0000313" key="4">
    <source>
        <dbReference type="Proteomes" id="UP000515480"/>
    </source>
</evidence>
<dbReference type="PROSITE" id="PS50937">
    <property type="entry name" value="HTH_MERR_2"/>
    <property type="match status" value="1"/>
</dbReference>
<evidence type="ECO:0000259" key="2">
    <source>
        <dbReference type="PROSITE" id="PS50937"/>
    </source>
</evidence>
<dbReference type="InterPro" id="IPR047057">
    <property type="entry name" value="MerR_fam"/>
</dbReference>
<accession>A0A7G7VI67</accession>
<dbReference type="InterPro" id="IPR000551">
    <property type="entry name" value="MerR-type_HTH_dom"/>
</dbReference>